<comment type="caution">
    <text evidence="2">The sequence shown here is derived from an EMBL/GenBank/DDBJ whole genome shotgun (WGS) entry which is preliminary data.</text>
</comment>
<name>A0AA88EL34_FICCA</name>
<feature type="region of interest" description="Disordered" evidence="1">
    <location>
        <begin position="107"/>
        <end position="136"/>
    </location>
</feature>
<accession>A0AA88EL34</accession>
<dbReference type="EMBL" id="BTGU01014052">
    <property type="protein sequence ID" value="GMN71879.1"/>
    <property type="molecule type" value="Genomic_DNA"/>
</dbReference>
<keyword evidence="3" id="KW-1185">Reference proteome</keyword>
<sequence length="136" mass="15235">MHNLAFISLNVQHLKRDFWPKNHAVKLVNRVETRGKPAGSDGWPGLELASRAGLAENTARNSRGLGRSGAGITGLRSATQKSRGPEITRAGGRKSWPKSMSWLVLPTWEKTAAEEKEGKEKERKRRRRKGKENKIK</sequence>
<feature type="region of interest" description="Disordered" evidence="1">
    <location>
        <begin position="57"/>
        <end position="95"/>
    </location>
</feature>
<proteinExistence type="predicted"/>
<feature type="compositionally biased region" description="Basic residues" evidence="1">
    <location>
        <begin position="122"/>
        <end position="136"/>
    </location>
</feature>
<protein>
    <submittedName>
        <fullName evidence="2">Uncharacterized protein</fullName>
    </submittedName>
</protein>
<organism evidence="2 3">
    <name type="scientific">Ficus carica</name>
    <name type="common">Common fig</name>
    <dbReference type="NCBI Taxonomy" id="3494"/>
    <lineage>
        <taxon>Eukaryota</taxon>
        <taxon>Viridiplantae</taxon>
        <taxon>Streptophyta</taxon>
        <taxon>Embryophyta</taxon>
        <taxon>Tracheophyta</taxon>
        <taxon>Spermatophyta</taxon>
        <taxon>Magnoliopsida</taxon>
        <taxon>eudicotyledons</taxon>
        <taxon>Gunneridae</taxon>
        <taxon>Pentapetalae</taxon>
        <taxon>rosids</taxon>
        <taxon>fabids</taxon>
        <taxon>Rosales</taxon>
        <taxon>Moraceae</taxon>
        <taxon>Ficeae</taxon>
        <taxon>Ficus</taxon>
    </lineage>
</organism>
<dbReference type="AlphaFoldDB" id="A0AA88EL34"/>
<evidence type="ECO:0000313" key="2">
    <source>
        <dbReference type="EMBL" id="GMN71879.1"/>
    </source>
</evidence>
<gene>
    <name evidence="2" type="ORF">TIFTF001_054163</name>
</gene>
<evidence type="ECO:0000256" key="1">
    <source>
        <dbReference type="SAM" id="MobiDB-lite"/>
    </source>
</evidence>
<evidence type="ECO:0000313" key="3">
    <source>
        <dbReference type="Proteomes" id="UP001187192"/>
    </source>
</evidence>
<dbReference type="Proteomes" id="UP001187192">
    <property type="component" value="Unassembled WGS sequence"/>
</dbReference>
<feature type="compositionally biased region" description="Basic and acidic residues" evidence="1">
    <location>
        <begin position="111"/>
        <end position="121"/>
    </location>
</feature>
<reference evidence="2" key="1">
    <citation type="submission" date="2023-07" db="EMBL/GenBank/DDBJ databases">
        <title>draft genome sequence of fig (Ficus carica).</title>
        <authorList>
            <person name="Takahashi T."/>
            <person name="Nishimura K."/>
        </authorList>
    </citation>
    <scope>NUCLEOTIDE SEQUENCE</scope>
</reference>